<dbReference type="Proteomes" id="UP000299102">
    <property type="component" value="Unassembled WGS sequence"/>
</dbReference>
<name>A0A4C1SHN5_EUMVA</name>
<protein>
    <submittedName>
        <fullName evidence="1">Uncharacterized protein</fullName>
    </submittedName>
</protein>
<accession>A0A4C1SHN5</accession>
<sequence length="201" mass="22868">MNYKQANRRSKRTKTRVRTDKFWKIPELLDCSVYVSVDAGRRALHESVSLKSDPKNFIGVFPVCRSGLSHPARLLQKGACLLTSGFFPWPVPEKSGKFENHVATIPVPEVAEHPAYARKLRPERGRTDSRRADLYDFRICDTQCFASTRACRRYDRAESPIFLAYFKNLGKPVTIVANEVPEGEDPEIRGERQIKAPAKTC</sequence>
<dbReference type="EMBL" id="BGZK01003469">
    <property type="protein sequence ID" value="GBP01669.1"/>
    <property type="molecule type" value="Genomic_DNA"/>
</dbReference>
<dbReference type="AlphaFoldDB" id="A0A4C1SHN5"/>
<comment type="caution">
    <text evidence="1">The sequence shown here is derived from an EMBL/GenBank/DDBJ whole genome shotgun (WGS) entry which is preliminary data.</text>
</comment>
<proteinExistence type="predicted"/>
<reference evidence="1 2" key="1">
    <citation type="journal article" date="2019" name="Commun. Biol.">
        <title>The bagworm genome reveals a unique fibroin gene that provides high tensile strength.</title>
        <authorList>
            <person name="Kono N."/>
            <person name="Nakamura H."/>
            <person name="Ohtoshi R."/>
            <person name="Tomita M."/>
            <person name="Numata K."/>
            <person name="Arakawa K."/>
        </authorList>
    </citation>
    <scope>NUCLEOTIDE SEQUENCE [LARGE SCALE GENOMIC DNA]</scope>
</reference>
<evidence type="ECO:0000313" key="2">
    <source>
        <dbReference type="Proteomes" id="UP000299102"/>
    </source>
</evidence>
<evidence type="ECO:0000313" key="1">
    <source>
        <dbReference type="EMBL" id="GBP01669.1"/>
    </source>
</evidence>
<keyword evidence="2" id="KW-1185">Reference proteome</keyword>
<organism evidence="1 2">
    <name type="scientific">Eumeta variegata</name>
    <name type="common">Bagworm moth</name>
    <name type="synonym">Eumeta japonica</name>
    <dbReference type="NCBI Taxonomy" id="151549"/>
    <lineage>
        <taxon>Eukaryota</taxon>
        <taxon>Metazoa</taxon>
        <taxon>Ecdysozoa</taxon>
        <taxon>Arthropoda</taxon>
        <taxon>Hexapoda</taxon>
        <taxon>Insecta</taxon>
        <taxon>Pterygota</taxon>
        <taxon>Neoptera</taxon>
        <taxon>Endopterygota</taxon>
        <taxon>Lepidoptera</taxon>
        <taxon>Glossata</taxon>
        <taxon>Ditrysia</taxon>
        <taxon>Tineoidea</taxon>
        <taxon>Psychidae</taxon>
        <taxon>Oiketicinae</taxon>
        <taxon>Eumeta</taxon>
    </lineage>
</organism>
<gene>
    <name evidence="1" type="ORF">EVAR_90461_1</name>
</gene>